<organism evidence="2 3">
    <name type="scientific">Oceanobacillus profundus</name>
    <dbReference type="NCBI Taxonomy" id="372463"/>
    <lineage>
        <taxon>Bacteria</taxon>
        <taxon>Bacillati</taxon>
        <taxon>Bacillota</taxon>
        <taxon>Bacilli</taxon>
        <taxon>Bacillales</taxon>
        <taxon>Bacillaceae</taxon>
        <taxon>Oceanobacillus</taxon>
    </lineage>
</organism>
<accession>A0A417YGV3</accession>
<proteinExistence type="predicted"/>
<feature type="region of interest" description="Disordered" evidence="1">
    <location>
        <begin position="83"/>
        <end position="131"/>
    </location>
</feature>
<dbReference type="AlphaFoldDB" id="A0A417YGV3"/>
<evidence type="ECO:0000313" key="3">
    <source>
        <dbReference type="Proteomes" id="UP000285456"/>
    </source>
</evidence>
<evidence type="ECO:0000256" key="1">
    <source>
        <dbReference type="SAM" id="MobiDB-lite"/>
    </source>
</evidence>
<protein>
    <submittedName>
        <fullName evidence="2">Uncharacterized protein</fullName>
    </submittedName>
</protein>
<dbReference type="Proteomes" id="UP000285456">
    <property type="component" value="Unassembled WGS sequence"/>
</dbReference>
<evidence type="ECO:0000313" key="2">
    <source>
        <dbReference type="EMBL" id="RHW31982.1"/>
    </source>
</evidence>
<dbReference type="EMBL" id="QWEH01000007">
    <property type="protein sequence ID" value="RHW31982.1"/>
    <property type="molecule type" value="Genomic_DNA"/>
</dbReference>
<reference evidence="2 3" key="1">
    <citation type="journal article" date="2007" name="Int. J. Syst. Evol. Microbiol.">
        <title>Oceanobacillus profundus sp. nov., isolated from a deep-sea sediment core.</title>
        <authorList>
            <person name="Kim Y.G."/>
            <person name="Choi D.H."/>
            <person name="Hyun S."/>
            <person name="Cho B.C."/>
        </authorList>
    </citation>
    <scope>NUCLEOTIDE SEQUENCE [LARGE SCALE GENOMIC DNA]</scope>
    <source>
        <strain evidence="2 3">DSM 18246</strain>
    </source>
</reference>
<gene>
    <name evidence="2" type="ORF">D1B32_12150</name>
</gene>
<comment type="caution">
    <text evidence="2">The sequence shown here is derived from an EMBL/GenBank/DDBJ whole genome shotgun (WGS) entry which is preliminary data.</text>
</comment>
<dbReference type="RefSeq" id="WP_118889540.1">
    <property type="nucleotide sequence ID" value="NZ_PHUT01000007.1"/>
</dbReference>
<sequence>MPKLVVGLSGNTNSYYDAKTNTYITKLNPVREITYGPNTNLSGICHAVNSHIPALNLYEGKFPKKTLDAWKAKYGLVGKQALNRADVNQDKSKDTDPEEPEVIEPPVDDHEEPEEPEVPEDPDAEDPEAGA</sequence>
<dbReference type="OrthoDB" id="2991438at2"/>
<name>A0A417YGV3_9BACI</name>
<keyword evidence="3" id="KW-1185">Reference proteome</keyword>
<feature type="compositionally biased region" description="Acidic residues" evidence="1">
    <location>
        <begin position="109"/>
        <end position="131"/>
    </location>
</feature>